<keyword evidence="2" id="KW-1185">Reference proteome</keyword>
<sequence>MTRPTDRPVLTGDEQAELIFLRAENTLLRIERDILMKAASGFAAEAGALVHKPEPR</sequence>
<evidence type="ECO:0000313" key="1">
    <source>
        <dbReference type="EMBL" id="PFG50111.1"/>
    </source>
</evidence>
<reference evidence="1 2" key="1">
    <citation type="submission" date="2017-10" db="EMBL/GenBank/DDBJ databases">
        <title>Sequencing the genomes of 1000 actinobacteria strains.</title>
        <authorList>
            <person name="Klenk H.-P."/>
        </authorList>
    </citation>
    <scope>NUCLEOTIDE SEQUENCE [LARGE SCALE GENOMIC DNA]</scope>
    <source>
        <strain evidence="1 2">DSM 46092</strain>
    </source>
</reference>
<gene>
    <name evidence="1" type="ORF">ATK36_5313</name>
</gene>
<proteinExistence type="predicted"/>
<dbReference type="AlphaFoldDB" id="A0A2A9FH90"/>
<name>A0A2A9FH90_9PSEU</name>
<organism evidence="1 2">
    <name type="scientific">Amycolatopsis sulphurea</name>
    <dbReference type="NCBI Taxonomy" id="76022"/>
    <lineage>
        <taxon>Bacteria</taxon>
        <taxon>Bacillati</taxon>
        <taxon>Actinomycetota</taxon>
        <taxon>Actinomycetes</taxon>
        <taxon>Pseudonocardiales</taxon>
        <taxon>Pseudonocardiaceae</taxon>
        <taxon>Amycolatopsis</taxon>
    </lineage>
</organism>
<dbReference type="EMBL" id="PDJK01000002">
    <property type="protein sequence ID" value="PFG50111.1"/>
    <property type="molecule type" value="Genomic_DNA"/>
</dbReference>
<evidence type="ECO:0008006" key="3">
    <source>
        <dbReference type="Google" id="ProtNLM"/>
    </source>
</evidence>
<protein>
    <recommendedName>
        <fullName evidence="3">Transposase</fullName>
    </recommendedName>
</protein>
<dbReference type="Proteomes" id="UP000243542">
    <property type="component" value="Unassembled WGS sequence"/>
</dbReference>
<dbReference type="RefSeq" id="WP_170069908.1">
    <property type="nucleotide sequence ID" value="NZ_JBIAKZ010000059.1"/>
</dbReference>
<comment type="caution">
    <text evidence="1">The sequence shown here is derived from an EMBL/GenBank/DDBJ whole genome shotgun (WGS) entry which is preliminary data.</text>
</comment>
<accession>A0A2A9FH90</accession>
<evidence type="ECO:0000313" key="2">
    <source>
        <dbReference type="Proteomes" id="UP000243542"/>
    </source>
</evidence>